<proteinExistence type="inferred from homology"/>
<dbReference type="PANTHER" id="PTHR30126:SF39">
    <property type="entry name" value="HTH-TYPE TRANSCRIPTIONAL REGULATOR CYSL"/>
    <property type="match status" value="1"/>
</dbReference>
<keyword evidence="4" id="KW-0804">Transcription</keyword>
<dbReference type="GO" id="GO:0003700">
    <property type="term" value="F:DNA-binding transcription factor activity"/>
    <property type="evidence" value="ECO:0007669"/>
    <property type="project" value="InterPro"/>
</dbReference>
<dbReference type="Pfam" id="PF03466">
    <property type="entry name" value="LysR_substrate"/>
    <property type="match status" value="1"/>
</dbReference>
<evidence type="ECO:0000313" key="7">
    <source>
        <dbReference type="Proteomes" id="UP000180113"/>
    </source>
</evidence>
<gene>
    <name evidence="6" type="ORF">BKG62_03190</name>
</gene>
<dbReference type="EMBL" id="MLHW01000001">
    <property type="protein sequence ID" value="OHT56001.1"/>
    <property type="molecule type" value="Genomic_DNA"/>
</dbReference>
<protein>
    <submittedName>
        <fullName evidence="6">LysR family transcriptional regulator</fullName>
    </submittedName>
</protein>
<comment type="similarity">
    <text evidence="1">Belongs to the LysR transcriptional regulatory family.</text>
</comment>
<dbReference type="Proteomes" id="UP000180113">
    <property type="component" value="Unassembled WGS sequence"/>
</dbReference>
<dbReference type="InterPro" id="IPR000847">
    <property type="entry name" value="LysR_HTH_N"/>
</dbReference>
<comment type="caution">
    <text evidence="6">The sequence shown here is derived from an EMBL/GenBank/DDBJ whole genome shotgun (WGS) entry which is preliminary data.</text>
</comment>
<sequence>MMLSSRMPELSAFEVLLGIARTGSLGATGRDLGLTQQAVSARIASLEAQTGVPLVTRTPRGSKLTATGVAVAEWAAKLLAVATQVDTALASLREESRARVKVAASQTIAEQLMPRWLVSLQAAAARLGTSAATVVLTATNSEHAAEAVQDGSADVGFIESPLAPKGLRSKVVAHDQLVVVVAPDHKWAKRTRPVNPIELTQTPLVAREAGSGTRDSLTAALRTALGTVDQAAPALELSSAAAVRAAVRAGAGPAVMSALAVGDDLAMGRLRAVAVCDIDLHRDLRAIWRGARVPPAGAVRDLLSHIVGFRGSR</sequence>
<dbReference type="RefSeq" id="WP_030095063.1">
    <property type="nucleotide sequence ID" value="NZ_JAPDRD010000001.1"/>
</dbReference>
<accession>A0AB73M347</accession>
<feature type="domain" description="HTH lysR-type" evidence="5">
    <location>
        <begin position="8"/>
        <end position="65"/>
    </location>
</feature>
<dbReference type="SUPFAM" id="SSF46785">
    <property type="entry name" value="Winged helix' DNA-binding domain"/>
    <property type="match status" value="1"/>
</dbReference>
<dbReference type="GO" id="GO:0000976">
    <property type="term" value="F:transcription cis-regulatory region binding"/>
    <property type="evidence" value="ECO:0007669"/>
    <property type="project" value="TreeGrafter"/>
</dbReference>
<reference evidence="6 7" key="1">
    <citation type="submission" date="2016-10" db="EMBL/GenBank/DDBJ databases">
        <title>Evaluation of Human, Animal and Environmental Mycobacterium chelonae Isolates by Core Genome Phylogenomic Analysis, Targeted Gene Comparison, and Anti-microbial Susceptibility Patterns: A Tale of Mistaken Identities.</title>
        <authorList>
            <person name="Fogelson S.B."/>
            <person name="Camus A.C."/>
            <person name="Lorenz W."/>
            <person name="Vasireddy R."/>
            <person name="Vasireddy S."/>
            <person name="Smith T."/>
            <person name="Brown-Elliott B.A."/>
            <person name="Wallace R.J.Jr."/>
            <person name="Hasan N.A."/>
            <person name="Reischl U."/>
            <person name="Sanchez S."/>
        </authorList>
    </citation>
    <scope>NUCLEOTIDE SEQUENCE [LARGE SCALE GENOMIC DNA]</scope>
    <source>
        <strain evidence="6 7">42895</strain>
    </source>
</reference>
<keyword evidence="2" id="KW-0805">Transcription regulation</keyword>
<dbReference type="SUPFAM" id="SSF53850">
    <property type="entry name" value="Periplasmic binding protein-like II"/>
    <property type="match status" value="1"/>
</dbReference>
<evidence type="ECO:0000256" key="1">
    <source>
        <dbReference type="ARBA" id="ARBA00009437"/>
    </source>
</evidence>
<organism evidence="6 7">
    <name type="scientific">Mycobacteroides chelonae</name>
    <name type="common">Mycobacterium chelonae</name>
    <dbReference type="NCBI Taxonomy" id="1774"/>
    <lineage>
        <taxon>Bacteria</taxon>
        <taxon>Bacillati</taxon>
        <taxon>Actinomycetota</taxon>
        <taxon>Actinomycetes</taxon>
        <taxon>Mycobacteriales</taxon>
        <taxon>Mycobacteriaceae</taxon>
        <taxon>Mycobacteroides</taxon>
    </lineage>
</organism>
<evidence type="ECO:0000256" key="3">
    <source>
        <dbReference type="ARBA" id="ARBA00023125"/>
    </source>
</evidence>
<keyword evidence="3" id="KW-0238">DNA-binding</keyword>
<name>A0AB73M347_MYCCH</name>
<evidence type="ECO:0000259" key="5">
    <source>
        <dbReference type="PROSITE" id="PS50931"/>
    </source>
</evidence>
<dbReference type="Gene3D" id="3.40.190.10">
    <property type="entry name" value="Periplasmic binding protein-like II"/>
    <property type="match status" value="2"/>
</dbReference>
<evidence type="ECO:0000313" key="6">
    <source>
        <dbReference type="EMBL" id="OHT56001.1"/>
    </source>
</evidence>
<evidence type="ECO:0000256" key="2">
    <source>
        <dbReference type="ARBA" id="ARBA00023015"/>
    </source>
</evidence>
<dbReference type="InterPro" id="IPR036388">
    <property type="entry name" value="WH-like_DNA-bd_sf"/>
</dbReference>
<dbReference type="InterPro" id="IPR005119">
    <property type="entry name" value="LysR_subst-bd"/>
</dbReference>
<dbReference type="PANTHER" id="PTHR30126">
    <property type="entry name" value="HTH-TYPE TRANSCRIPTIONAL REGULATOR"/>
    <property type="match status" value="1"/>
</dbReference>
<evidence type="ECO:0000256" key="4">
    <source>
        <dbReference type="ARBA" id="ARBA00023163"/>
    </source>
</evidence>
<dbReference type="AlphaFoldDB" id="A0AB73M347"/>
<dbReference type="InterPro" id="IPR036390">
    <property type="entry name" value="WH_DNA-bd_sf"/>
</dbReference>
<dbReference type="Gene3D" id="1.10.10.10">
    <property type="entry name" value="Winged helix-like DNA-binding domain superfamily/Winged helix DNA-binding domain"/>
    <property type="match status" value="1"/>
</dbReference>
<dbReference type="Pfam" id="PF00126">
    <property type="entry name" value="HTH_1"/>
    <property type="match status" value="1"/>
</dbReference>
<dbReference type="PROSITE" id="PS50931">
    <property type="entry name" value="HTH_LYSR"/>
    <property type="match status" value="1"/>
</dbReference>